<dbReference type="NCBIfam" id="TIGR00031">
    <property type="entry name" value="UDP-GALP_mutase"/>
    <property type="match status" value="1"/>
</dbReference>
<organism evidence="7 8">
    <name type="scientific">Rhodovarius crocodyli</name>
    <dbReference type="NCBI Taxonomy" id="1979269"/>
    <lineage>
        <taxon>Bacteria</taxon>
        <taxon>Pseudomonadati</taxon>
        <taxon>Pseudomonadota</taxon>
        <taxon>Alphaproteobacteria</taxon>
        <taxon>Acetobacterales</taxon>
        <taxon>Roseomonadaceae</taxon>
        <taxon>Rhodovarius</taxon>
    </lineage>
</organism>
<dbReference type="Gene3D" id="3.40.50.720">
    <property type="entry name" value="NAD(P)-binding Rossmann-like Domain"/>
    <property type="match status" value="3"/>
</dbReference>
<evidence type="ECO:0000256" key="4">
    <source>
        <dbReference type="ARBA" id="ARBA00022827"/>
    </source>
</evidence>
<dbReference type="Proteomes" id="UP000282957">
    <property type="component" value="Unassembled WGS sequence"/>
</dbReference>
<comment type="caution">
    <text evidence="7">The sequence shown here is derived from an EMBL/GenBank/DDBJ whole genome shotgun (WGS) entry which is preliminary data.</text>
</comment>
<protein>
    <submittedName>
        <fullName evidence="7">UDP-galactopyranose mutase</fullName>
        <ecNumber evidence="7">5.4.99.9</ecNumber>
    </submittedName>
</protein>
<keyword evidence="8" id="KW-1185">Reference proteome</keyword>
<dbReference type="OrthoDB" id="9769600at2"/>
<dbReference type="EC" id="5.4.99.9" evidence="7"/>
<proteinExistence type="inferred from homology"/>
<dbReference type="GO" id="GO:0005829">
    <property type="term" value="C:cytosol"/>
    <property type="evidence" value="ECO:0007669"/>
    <property type="project" value="TreeGrafter"/>
</dbReference>
<dbReference type="PANTHER" id="PTHR21197:SF0">
    <property type="entry name" value="UDP-GALACTOPYRANOSE MUTASE"/>
    <property type="match status" value="1"/>
</dbReference>
<evidence type="ECO:0000259" key="6">
    <source>
        <dbReference type="Pfam" id="PF03275"/>
    </source>
</evidence>
<dbReference type="InterPro" id="IPR004379">
    <property type="entry name" value="UDP-GALP_mutase"/>
</dbReference>
<comment type="cofactor">
    <cofactor evidence="1">
        <name>FAD</name>
        <dbReference type="ChEBI" id="CHEBI:57692"/>
    </cofactor>
</comment>
<evidence type="ECO:0000313" key="8">
    <source>
        <dbReference type="Proteomes" id="UP000282957"/>
    </source>
</evidence>
<sequence length="392" mass="44120">MPLDAANLNARFCVVGAGFSGAIMARGLAEAGMPVLVIDERDHAAGNCHTERDAATGVMVHRYGPHIFHTGNRRVWDYVNSHGRMRPYVNRVKATTGGAVYSLPINLHTINQFFGRTMGPAEARAFIAAQARADITDPQSFEEQALSMVGEKLYRAFFHGYTRKQWGCEPAELPASILKRLPLRFNYDDNYFAHPYQGMPQDGYSAIVASILDHPGIELRLACSFEDLEEGFRHIFYTGPIDRYFRHEQGHLPYRSLRFERFEAQGDFQGTAVMNYCDEAVPHTRIAEHRHFAPWEAEGLERTVCFREYSQACGRNDTPYYPVRLLAERRTLSRYVERAGSEAGVSFLGRLATYRYIDMDVAILEALEAADATVAALREGRAPAAFHTDPLA</sequence>
<evidence type="ECO:0000256" key="5">
    <source>
        <dbReference type="ARBA" id="ARBA00023235"/>
    </source>
</evidence>
<dbReference type="Pfam" id="PF03275">
    <property type="entry name" value="GLF"/>
    <property type="match status" value="1"/>
</dbReference>
<feature type="domain" description="UDP-galactopyranose mutase C-terminal" evidence="6">
    <location>
        <begin position="156"/>
        <end position="356"/>
    </location>
</feature>
<evidence type="ECO:0000256" key="1">
    <source>
        <dbReference type="ARBA" id="ARBA00001974"/>
    </source>
</evidence>
<dbReference type="GO" id="GO:0050660">
    <property type="term" value="F:flavin adenine dinucleotide binding"/>
    <property type="evidence" value="ECO:0007669"/>
    <property type="project" value="TreeGrafter"/>
</dbReference>
<dbReference type="GO" id="GO:0008767">
    <property type="term" value="F:UDP-galactopyranose mutase activity"/>
    <property type="evidence" value="ECO:0007669"/>
    <property type="project" value="UniProtKB-EC"/>
</dbReference>
<name>A0A437MIU3_9PROT</name>
<dbReference type="PANTHER" id="PTHR21197">
    <property type="entry name" value="UDP-GALACTOPYRANOSE MUTASE"/>
    <property type="match status" value="1"/>
</dbReference>
<keyword evidence="3" id="KW-0285">Flavoprotein</keyword>
<evidence type="ECO:0000313" key="7">
    <source>
        <dbReference type="EMBL" id="RVT97536.1"/>
    </source>
</evidence>
<dbReference type="InterPro" id="IPR015899">
    <property type="entry name" value="UDP-GalPyranose_mutase_C"/>
</dbReference>
<accession>A0A437MIU3</accession>
<dbReference type="AlphaFoldDB" id="A0A437MIU3"/>
<dbReference type="SUPFAM" id="SSF51971">
    <property type="entry name" value="Nucleotide-binding domain"/>
    <property type="match status" value="1"/>
</dbReference>
<evidence type="ECO:0000256" key="2">
    <source>
        <dbReference type="ARBA" id="ARBA00009321"/>
    </source>
</evidence>
<reference evidence="7 8" key="1">
    <citation type="submission" date="2019-01" db="EMBL/GenBank/DDBJ databases">
        <authorList>
            <person name="Chen W.-M."/>
        </authorList>
    </citation>
    <scope>NUCLEOTIDE SEQUENCE [LARGE SCALE GENOMIC DNA]</scope>
    <source>
        <strain evidence="7 8">CCP-6</strain>
    </source>
</reference>
<dbReference type="EMBL" id="SACL01000002">
    <property type="protein sequence ID" value="RVT97536.1"/>
    <property type="molecule type" value="Genomic_DNA"/>
</dbReference>
<gene>
    <name evidence="7" type="primary">glf</name>
    <name evidence="7" type="ORF">EOD42_06845</name>
</gene>
<keyword evidence="5 7" id="KW-0413">Isomerase</keyword>
<comment type="similarity">
    <text evidence="2">Belongs to the UDP-galactopyranose/dTDP-fucopyranose mutase family.</text>
</comment>
<dbReference type="SUPFAM" id="SSF54373">
    <property type="entry name" value="FAD-linked reductases, C-terminal domain"/>
    <property type="match status" value="1"/>
</dbReference>
<keyword evidence="4" id="KW-0274">FAD</keyword>
<dbReference type="RefSeq" id="WP_127786765.1">
    <property type="nucleotide sequence ID" value="NZ_SACL01000002.1"/>
</dbReference>
<dbReference type="Pfam" id="PF13450">
    <property type="entry name" value="NAD_binding_8"/>
    <property type="match status" value="1"/>
</dbReference>
<evidence type="ECO:0000256" key="3">
    <source>
        <dbReference type="ARBA" id="ARBA00022630"/>
    </source>
</evidence>